<gene>
    <name evidence="2" type="ORF">MVEN_01874200</name>
</gene>
<organism evidence="2 3">
    <name type="scientific">Mycena venus</name>
    <dbReference type="NCBI Taxonomy" id="2733690"/>
    <lineage>
        <taxon>Eukaryota</taxon>
        <taxon>Fungi</taxon>
        <taxon>Dikarya</taxon>
        <taxon>Basidiomycota</taxon>
        <taxon>Agaricomycotina</taxon>
        <taxon>Agaricomycetes</taxon>
        <taxon>Agaricomycetidae</taxon>
        <taxon>Agaricales</taxon>
        <taxon>Marasmiineae</taxon>
        <taxon>Mycenaceae</taxon>
        <taxon>Mycena</taxon>
    </lineage>
</organism>
<dbReference type="PANTHER" id="PTHR32487:SF29">
    <property type="entry name" value="NAD-DEPENDENT EPIMERASE_DEHYDRATASE DOMAIN-CONTAINING PROTEIN"/>
    <property type="match status" value="1"/>
</dbReference>
<dbReference type="EMBL" id="JACAZI010000018">
    <property type="protein sequence ID" value="KAF7341377.1"/>
    <property type="molecule type" value="Genomic_DNA"/>
</dbReference>
<protein>
    <submittedName>
        <fullName evidence="2">Putative nad dependent epimerase dehydratase family protein</fullName>
    </submittedName>
</protein>
<dbReference type="AlphaFoldDB" id="A0A8H6XIZ9"/>
<dbReference type="Gene3D" id="3.40.50.720">
    <property type="entry name" value="NAD(P)-binding Rossmann-like Domain"/>
    <property type="match status" value="1"/>
</dbReference>
<name>A0A8H6XIZ9_9AGAR</name>
<dbReference type="OrthoDB" id="1731983at2759"/>
<keyword evidence="3" id="KW-1185">Reference proteome</keyword>
<dbReference type="Pfam" id="PF22917">
    <property type="entry name" value="PRISE"/>
    <property type="match status" value="1"/>
</dbReference>
<evidence type="ECO:0000313" key="2">
    <source>
        <dbReference type="EMBL" id="KAF7341377.1"/>
    </source>
</evidence>
<reference evidence="2" key="1">
    <citation type="submission" date="2020-05" db="EMBL/GenBank/DDBJ databases">
        <title>Mycena genomes resolve the evolution of fungal bioluminescence.</title>
        <authorList>
            <person name="Tsai I.J."/>
        </authorList>
    </citation>
    <scope>NUCLEOTIDE SEQUENCE</scope>
    <source>
        <strain evidence="2">CCC161011</strain>
    </source>
</reference>
<dbReference type="InterPro" id="IPR055222">
    <property type="entry name" value="PRISE-like_Rossmann-fold"/>
</dbReference>
<dbReference type="CDD" id="cd08948">
    <property type="entry name" value="5beta-POR_like_SDR_a"/>
    <property type="match status" value="1"/>
</dbReference>
<dbReference type="InterPro" id="IPR036291">
    <property type="entry name" value="NAD(P)-bd_dom_sf"/>
</dbReference>
<accession>A0A8H6XIZ9</accession>
<feature type="domain" description="PRISE-like Rossmann-fold" evidence="1">
    <location>
        <begin position="34"/>
        <end position="307"/>
    </location>
</feature>
<evidence type="ECO:0000259" key="1">
    <source>
        <dbReference type="Pfam" id="PF22917"/>
    </source>
</evidence>
<evidence type="ECO:0000313" key="3">
    <source>
        <dbReference type="Proteomes" id="UP000620124"/>
    </source>
</evidence>
<sequence length="443" mass="49625">MAQAMATMNQQVVQSHGIYHGLPVHGDEHKGLTAIVTGANGISGQHMVQVLAQSPSRWSKIYCLSRRPPAGTQLPVNARYISVDFLSKPEAIAAVLREHGITHADHVFFFSYIQVAPVPGRGLWSNAEQMCIKNMELLSNFLTALTQVAIVPRRVLLQTGAKQYGVHLGPAKVPAEETDPRVLLEPNFYYPQEDYLFRWCAAAGVGWNVVRPSYILGAVQDAAMNLIFPLAVYAAVSKKMGLKIEFPGDMEAWETLQDQSSATLNGYLEEWAVLTEDAKDQAFNATDGSHFTWSQFWPRLAKVFGVEWEGPVLDPKQYKVIKRPREETPRGYGPQTDIRRRFSIVEWAKRPDVQKAWEELAREHDLLNKELTDADRVFGFLQGALENAVHVNLSMDKARRFGFFGTVSSSDCMLEVIQNFVNLKMIPSVQVLDFAAKSAYSLL</sequence>
<dbReference type="SUPFAM" id="SSF51735">
    <property type="entry name" value="NAD(P)-binding Rossmann-fold domains"/>
    <property type="match status" value="1"/>
</dbReference>
<dbReference type="Proteomes" id="UP000620124">
    <property type="component" value="Unassembled WGS sequence"/>
</dbReference>
<dbReference type="PANTHER" id="PTHR32487">
    <property type="entry name" value="3-OXO-DELTA(4,5)-STEROID 5-BETA-REDUCTASE"/>
    <property type="match status" value="1"/>
</dbReference>
<proteinExistence type="predicted"/>
<comment type="caution">
    <text evidence="2">The sequence shown here is derived from an EMBL/GenBank/DDBJ whole genome shotgun (WGS) entry which is preliminary data.</text>
</comment>